<dbReference type="GeneID" id="89942246"/>
<keyword evidence="3" id="KW-1185">Reference proteome</keyword>
<name>A0AAN6T8C7_9PEZI</name>
<dbReference type="PANTHER" id="PTHR10622:SF10">
    <property type="entry name" value="HET DOMAIN-CONTAINING PROTEIN"/>
    <property type="match status" value="1"/>
</dbReference>
<dbReference type="AlphaFoldDB" id="A0AAN6T8C7"/>
<feature type="domain" description="Heterokaryon incompatibility" evidence="1">
    <location>
        <begin position="22"/>
        <end position="149"/>
    </location>
</feature>
<comment type="caution">
    <text evidence="2">The sequence shown here is derived from an EMBL/GenBank/DDBJ whole genome shotgun (WGS) entry which is preliminary data.</text>
</comment>
<gene>
    <name evidence="2" type="ORF">N656DRAFT_801406</name>
</gene>
<accession>A0AAN6T8C7</accession>
<dbReference type="Pfam" id="PF06985">
    <property type="entry name" value="HET"/>
    <property type="match status" value="1"/>
</dbReference>
<reference evidence="2" key="1">
    <citation type="journal article" date="2023" name="Mol. Phylogenet. Evol.">
        <title>Genome-scale phylogeny and comparative genomics of the fungal order Sordariales.</title>
        <authorList>
            <person name="Hensen N."/>
            <person name="Bonometti L."/>
            <person name="Westerberg I."/>
            <person name="Brannstrom I.O."/>
            <person name="Guillou S."/>
            <person name="Cros-Aarteil S."/>
            <person name="Calhoun S."/>
            <person name="Haridas S."/>
            <person name="Kuo A."/>
            <person name="Mondo S."/>
            <person name="Pangilinan J."/>
            <person name="Riley R."/>
            <person name="LaButti K."/>
            <person name="Andreopoulos B."/>
            <person name="Lipzen A."/>
            <person name="Chen C."/>
            <person name="Yan M."/>
            <person name="Daum C."/>
            <person name="Ng V."/>
            <person name="Clum A."/>
            <person name="Steindorff A."/>
            <person name="Ohm R.A."/>
            <person name="Martin F."/>
            <person name="Silar P."/>
            <person name="Natvig D.O."/>
            <person name="Lalanne C."/>
            <person name="Gautier V."/>
            <person name="Ament-Velasquez S.L."/>
            <person name="Kruys A."/>
            <person name="Hutchinson M.I."/>
            <person name="Powell A.J."/>
            <person name="Barry K."/>
            <person name="Miller A.N."/>
            <person name="Grigoriev I.V."/>
            <person name="Debuchy R."/>
            <person name="Gladieux P."/>
            <person name="Hiltunen Thoren M."/>
            <person name="Johannesson H."/>
        </authorList>
    </citation>
    <scope>NUCLEOTIDE SEQUENCE</scope>
    <source>
        <strain evidence="2">CBS 508.74</strain>
    </source>
</reference>
<dbReference type="EMBL" id="MU853359">
    <property type="protein sequence ID" value="KAK4108985.1"/>
    <property type="molecule type" value="Genomic_DNA"/>
</dbReference>
<organism evidence="2 3">
    <name type="scientific">Canariomyces notabilis</name>
    <dbReference type="NCBI Taxonomy" id="2074819"/>
    <lineage>
        <taxon>Eukaryota</taxon>
        <taxon>Fungi</taxon>
        <taxon>Dikarya</taxon>
        <taxon>Ascomycota</taxon>
        <taxon>Pezizomycotina</taxon>
        <taxon>Sordariomycetes</taxon>
        <taxon>Sordariomycetidae</taxon>
        <taxon>Sordariales</taxon>
        <taxon>Chaetomiaceae</taxon>
        <taxon>Canariomyces</taxon>
    </lineage>
</organism>
<protein>
    <submittedName>
        <fullName evidence="2">HET-domain-containing protein</fullName>
    </submittedName>
</protein>
<dbReference type="PANTHER" id="PTHR10622">
    <property type="entry name" value="HET DOMAIN-CONTAINING PROTEIN"/>
    <property type="match status" value="1"/>
</dbReference>
<reference evidence="2" key="2">
    <citation type="submission" date="2023-05" db="EMBL/GenBank/DDBJ databases">
        <authorList>
            <consortium name="Lawrence Berkeley National Laboratory"/>
            <person name="Steindorff A."/>
            <person name="Hensen N."/>
            <person name="Bonometti L."/>
            <person name="Westerberg I."/>
            <person name="Brannstrom I.O."/>
            <person name="Guillou S."/>
            <person name="Cros-Aarteil S."/>
            <person name="Calhoun S."/>
            <person name="Haridas S."/>
            <person name="Kuo A."/>
            <person name="Mondo S."/>
            <person name="Pangilinan J."/>
            <person name="Riley R."/>
            <person name="Labutti K."/>
            <person name="Andreopoulos B."/>
            <person name="Lipzen A."/>
            <person name="Chen C."/>
            <person name="Yanf M."/>
            <person name="Daum C."/>
            <person name="Ng V."/>
            <person name="Clum A."/>
            <person name="Ohm R."/>
            <person name="Martin F."/>
            <person name="Silar P."/>
            <person name="Natvig D."/>
            <person name="Lalanne C."/>
            <person name="Gautier V."/>
            <person name="Ament-Velasquez S.L."/>
            <person name="Kruys A."/>
            <person name="Hutchinson M.I."/>
            <person name="Powell A.J."/>
            <person name="Barry K."/>
            <person name="Miller A.N."/>
            <person name="Grigoriev I.V."/>
            <person name="Debuchy R."/>
            <person name="Gladieux P."/>
            <person name="Thoren M.H."/>
            <person name="Johannesson H."/>
        </authorList>
    </citation>
    <scope>NUCLEOTIDE SEQUENCE</scope>
    <source>
        <strain evidence="2">CBS 508.74</strain>
    </source>
</reference>
<sequence length="207" mass="24157">MRLINVQSLELEEFLGGNFPPYYILSHTWGDEEISFQEYTWLQAYKEKVAAGIIEEKPPKHRERLRAKDESLRRRSGYQKIVRFAQLVPALNSEMLDNHRRTADYIWVDTCCINKESSAELSEAINSMYQWYKEAELCIAFMADVEDTKVAPQSGFGKSRWFTRGWTLQELLAPKLVLQQTLEVYHGEAHGQAYHRGGDWNRRGLSH</sequence>
<dbReference type="RefSeq" id="XP_064666555.1">
    <property type="nucleotide sequence ID" value="XM_064818121.1"/>
</dbReference>
<evidence type="ECO:0000313" key="3">
    <source>
        <dbReference type="Proteomes" id="UP001302812"/>
    </source>
</evidence>
<dbReference type="Proteomes" id="UP001302812">
    <property type="component" value="Unassembled WGS sequence"/>
</dbReference>
<evidence type="ECO:0000259" key="1">
    <source>
        <dbReference type="Pfam" id="PF06985"/>
    </source>
</evidence>
<proteinExistence type="predicted"/>
<evidence type="ECO:0000313" key="2">
    <source>
        <dbReference type="EMBL" id="KAK4108985.1"/>
    </source>
</evidence>
<dbReference type="InterPro" id="IPR010730">
    <property type="entry name" value="HET"/>
</dbReference>